<organism evidence="1 2">
    <name type="scientific">Pleurodeles waltl</name>
    <name type="common">Iberian ribbed newt</name>
    <dbReference type="NCBI Taxonomy" id="8319"/>
    <lineage>
        <taxon>Eukaryota</taxon>
        <taxon>Metazoa</taxon>
        <taxon>Chordata</taxon>
        <taxon>Craniata</taxon>
        <taxon>Vertebrata</taxon>
        <taxon>Euteleostomi</taxon>
        <taxon>Amphibia</taxon>
        <taxon>Batrachia</taxon>
        <taxon>Caudata</taxon>
        <taxon>Salamandroidea</taxon>
        <taxon>Salamandridae</taxon>
        <taxon>Pleurodelinae</taxon>
        <taxon>Pleurodeles</taxon>
    </lineage>
</organism>
<dbReference type="AlphaFoldDB" id="A0AAV7QC17"/>
<keyword evidence="2" id="KW-1185">Reference proteome</keyword>
<proteinExistence type="predicted"/>
<gene>
    <name evidence="1" type="ORF">NDU88_004463</name>
</gene>
<sequence length="78" mass="8073">MNPRVSLRLPWAFVAAPRGSVGGGGRAAPVCRLGSRDACPVREAATGGRGATSRRGTLRCQLGVGGEARVYTETGSRF</sequence>
<protein>
    <recommendedName>
        <fullName evidence="3">Secreted protein</fullName>
    </recommendedName>
</protein>
<reference evidence="1" key="1">
    <citation type="journal article" date="2022" name="bioRxiv">
        <title>Sequencing and chromosome-scale assembly of the giantPleurodeles waltlgenome.</title>
        <authorList>
            <person name="Brown T."/>
            <person name="Elewa A."/>
            <person name="Iarovenko S."/>
            <person name="Subramanian E."/>
            <person name="Araus A.J."/>
            <person name="Petzold A."/>
            <person name="Susuki M."/>
            <person name="Suzuki K.-i.T."/>
            <person name="Hayashi T."/>
            <person name="Toyoda A."/>
            <person name="Oliveira C."/>
            <person name="Osipova E."/>
            <person name="Leigh N.D."/>
            <person name="Simon A."/>
            <person name="Yun M.H."/>
        </authorList>
    </citation>
    <scope>NUCLEOTIDE SEQUENCE</scope>
    <source>
        <strain evidence="1">20211129_DDA</strain>
        <tissue evidence="1">Liver</tissue>
    </source>
</reference>
<comment type="caution">
    <text evidence="1">The sequence shown here is derived from an EMBL/GenBank/DDBJ whole genome shotgun (WGS) entry which is preliminary data.</text>
</comment>
<name>A0AAV7QC17_PLEWA</name>
<evidence type="ECO:0000313" key="2">
    <source>
        <dbReference type="Proteomes" id="UP001066276"/>
    </source>
</evidence>
<accession>A0AAV7QC17</accession>
<dbReference type="EMBL" id="JANPWB010000010">
    <property type="protein sequence ID" value="KAJ1138072.1"/>
    <property type="molecule type" value="Genomic_DNA"/>
</dbReference>
<evidence type="ECO:0008006" key="3">
    <source>
        <dbReference type="Google" id="ProtNLM"/>
    </source>
</evidence>
<dbReference type="Proteomes" id="UP001066276">
    <property type="component" value="Chromosome 6"/>
</dbReference>
<evidence type="ECO:0000313" key="1">
    <source>
        <dbReference type="EMBL" id="KAJ1138072.1"/>
    </source>
</evidence>